<gene>
    <name evidence="9" type="ORF">D7M11_17975</name>
</gene>
<evidence type="ECO:0000256" key="6">
    <source>
        <dbReference type="ARBA" id="ARBA00023049"/>
    </source>
</evidence>
<dbReference type="PANTHER" id="PTHR21666">
    <property type="entry name" value="PEPTIDASE-RELATED"/>
    <property type="match status" value="1"/>
</dbReference>
<feature type="domain" description="LysM" evidence="8">
    <location>
        <begin position="86"/>
        <end position="131"/>
    </location>
</feature>
<dbReference type="SMART" id="SM00257">
    <property type="entry name" value="LysM"/>
    <property type="match status" value="2"/>
</dbReference>
<dbReference type="GO" id="GO:0046872">
    <property type="term" value="F:metal ion binding"/>
    <property type="evidence" value="ECO:0007669"/>
    <property type="project" value="UniProtKB-KW"/>
</dbReference>
<dbReference type="GO" id="GO:0006508">
    <property type="term" value="P:proteolysis"/>
    <property type="evidence" value="ECO:0007669"/>
    <property type="project" value="UniProtKB-KW"/>
</dbReference>
<feature type="domain" description="LysM" evidence="8">
    <location>
        <begin position="38"/>
        <end position="81"/>
    </location>
</feature>
<evidence type="ECO:0000256" key="7">
    <source>
        <dbReference type="SAM" id="SignalP"/>
    </source>
</evidence>
<dbReference type="InterPro" id="IPR036779">
    <property type="entry name" value="LysM_dom_sf"/>
</dbReference>
<sequence>MEKYPSSKGVSPTLKKAISLLSGALLGLAFLGTSAHAESYTVKNGDTLWKIAAASGVSFSELQSLNPSAGDMIYPGQTIRLPDTVKAYTVKPNDTFWKVALKFGVTTRSLIDANPQIANPDILNTGDLLRIPAKNLSASSAVTSNANGQFPLKANTYQPFTDNYAEARTWSQSGEEIRSHEGVDILAAKGTPVYAAKAGKVIRYGWNELGGWRLTVQVDDSTAFYYAHLSGYADGIALGSTIKQGQLIGYVGNTGYGPEGTEGQFDPHLHFGIYQTSPWKAVDPYHYLKSIEN</sequence>
<keyword evidence="4" id="KW-0378">Hydrolase</keyword>
<dbReference type="Gene3D" id="3.10.350.10">
    <property type="entry name" value="LysM domain"/>
    <property type="match status" value="2"/>
</dbReference>
<feature type="chain" id="PRO_5017382947" evidence="7">
    <location>
        <begin position="38"/>
        <end position="293"/>
    </location>
</feature>
<keyword evidence="5" id="KW-0862">Zinc</keyword>
<evidence type="ECO:0000256" key="2">
    <source>
        <dbReference type="ARBA" id="ARBA00022670"/>
    </source>
</evidence>
<dbReference type="InterPro" id="IPR011055">
    <property type="entry name" value="Dup_hybrid_motif"/>
</dbReference>
<dbReference type="CDD" id="cd12797">
    <property type="entry name" value="M23_peptidase"/>
    <property type="match status" value="1"/>
</dbReference>
<organism evidence="9 10">
    <name type="scientific">Paenibacillus ginsengarvi</name>
    <dbReference type="NCBI Taxonomy" id="400777"/>
    <lineage>
        <taxon>Bacteria</taxon>
        <taxon>Bacillati</taxon>
        <taxon>Bacillota</taxon>
        <taxon>Bacilli</taxon>
        <taxon>Bacillales</taxon>
        <taxon>Paenibacillaceae</taxon>
        <taxon>Paenibacillus</taxon>
    </lineage>
</organism>
<feature type="signal peptide" evidence="7">
    <location>
        <begin position="1"/>
        <end position="37"/>
    </location>
</feature>
<dbReference type="Pfam" id="PF01476">
    <property type="entry name" value="LysM"/>
    <property type="match status" value="2"/>
</dbReference>
<comment type="cofactor">
    <cofactor evidence="1">
        <name>Zn(2+)</name>
        <dbReference type="ChEBI" id="CHEBI:29105"/>
    </cofactor>
</comment>
<dbReference type="PROSITE" id="PS51782">
    <property type="entry name" value="LYSM"/>
    <property type="match status" value="2"/>
</dbReference>
<name>A0A3B0CBA4_9BACL</name>
<dbReference type="Pfam" id="PF01551">
    <property type="entry name" value="Peptidase_M23"/>
    <property type="match status" value="1"/>
</dbReference>
<dbReference type="SUPFAM" id="SSF51261">
    <property type="entry name" value="Duplicated hybrid motif"/>
    <property type="match status" value="1"/>
</dbReference>
<dbReference type="Gene3D" id="2.70.70.10">
    <property type="entry name" value="Glucose Permease (Domain IIA)"/>
    <property type="match status" value="1"/>
</dbReference>
<dbReference type="Proteomes" id="UP000282311">
    <property type="component" value="Unassembled WGS sequence"/>
</dbReference>
<dbReference type="AlphaFoldDB" id="A0A3B0CBA4"/>
<evidence type="ECO:0000313" key="9">
    <source>
        <dbReference type="EMBL" id="RKN82230.1"/>
    </source>
</evidence>
<evidence type="ECO:0000256" key="3">
    <source>
        <dbReference type="ARBA" id="ARBA00022723"/>
    </source>
</evidence>
<evidence type="ECO:0000313" key="10">
    <source>
        <dbReference type="Proteomes" id="UP000282311"/>
    </source>
</evidence>
<evidence type="ECO:0000256" key="5">
    <source>
        <dbReference type="ARBA" id="ARBA00022833"/>
    </source>
</evidence>
<accession>A0A3B0CBA4</accession>
<evidence type="ECO:0000256" key="4">
    <source>
        <dbReference type="ARBA" id="ARBA00022801"/>
    </source>
</evidence>
<evidence type="ECO:0000256" key="1">
    <source>
        <dbReference type="ARBA" id="ARBA00001947"/>
    </source>
</evidence>
<dbReference type="InterPro" id="IPR018392">
    <property type="entry name" value="LysM"/>
</dbReference>
<keyword evidence="3" id="KW-0479">Metal-binding</keyword>
<dbReference type="CDD" id="cd00118">
    <property type="entry name" value="LysM"/>
    <property type="match status" value="2"/>
</dbReference>
<comment type="caution">
    <text evidence="9">The sequence shown here is derived from an EMBL/GenBank/DDBJ whole genome shotgun (WGS) entry which is preliminary data.</text>
</comment>
<keyword evidence="2" id="KW-0645">Protease</keyword>
<proteinExistence type="predicted"/>
<dbReference type="SUPFAM" id="SSF54106">
    <property type="entry name" value="LysM domain"/>
    <property type="match status" value="2"/>
</dbReference>
<dbReference type="GO" id="GO:0004222">
    <property type="term" value="F:metalloendopeptidase activity"/>
    <property type="evidence" value="ECO:0007669"/>
    <property type="project" value="TreeGrafter"/>
</dbReference>
<evidence type="ECO:0000259" key="8">
    <source>
        <dbReference type="PROSITE" id="PS51782"/>
    </source>
</evidence>
<keyword evidence="7" id="KW-0732">Signal</keyword>
<dbReference type="InterPro" id="IPR016047">
    <property type="entry name" value="M23ase_b-sheet_dom"/>
</dbReference>
<dbReference type="EMBL" id="RBAH01000012">
    <property type="protein sequence ID" value="RKN82230.1"/>
    <property type="molecule type" value="Genomic_DNA"/>
</dbReference>
<dbReference type="PANTHER" id="PTHR21666:SF288">
    <property type="entry name" value="CELL DIVISION PROTEIN YTFB"/>
    <property type="match status" value="1"/>
</dbReference>
<keyword evidence="10" id="KW-1185">Reference proteome</keyword>
<protein>
    <submittedName>
        <fullName evidence="9">LysM peptidoglycan-binding domain-containing protein</fullName>
    </submittedName>
</protein>
<dbReference type="InterPro" id="IPR050570">
    <property type="entry name" value="Cell_wall_metabolism_enzyme"/>
</dbReference>
<keyword evidence="6" id="KW-0482">Metalloprotease</keyword>
<reference evidence="9 10" key="1">
    <citation type="journal article" date="2007" name="Int. J. Syst. Evol. Microbiol.">
        <title>Paenibacillus ginsengarvi sp. nov., isolated from soil from ginseng cultivation.</title>
        <authorList>
            <person name="Yoon M.H."/>
            <person name="Ten L.N."/>
            <person name="Im W.T."/>
        </authorList>
    </citation>
    <scope>NUCLEOTIDE SEQUENCE [LARGE SCALE GENOMIC DNA]</scope>
    <source>
        <strain evidence="9 10">KCTC 13059</strain>
    </source>
</reference>